<dbReference type="PANTHER" id="PTHR30619:SF1">
    <property type="entry name" value="RECOMBINATION PROTEIN 2"/>
    <property type="match status" value="1"/>
</dbReference>
<gene>
    <name evidence="1" type="ORF">QQ008_00855</name>
</gene>
<reference evidence="1" key="1">
    <citation type="submission" date="2023-06" db="EMBL/GenBank/DDBJ databases">
        <title>Genomic of Parafulvivirga corallium.</title>
        <authorList>
            <person name="Wang G."/>
        </authorList>
    </citation>
    <scope>NUCLEOTIDE SEQUENCE</scope>
    <source>
        <strain evidence="1">BMA10</strain>
    </source>
</reference>
<dbReference type="Gene3D" id="3.60.15.10">
    <property type="entry name" value="Ribonuclease Z/Hydroxyacylglutathione hydrolase-like"/>
    <property type="match status" value="1"/>
</dbReference>
<name>A0ABT8KJF6_9BACT</name>
<comment type="caution">
    <text evidence="1">The sequence shown here is derived from an EMBL/GenBank/DDBJ whole genome shotgun (WGS) entry which is preliminary data.</text>
</comment>
<dbReference type="Proteomes" id="UP001172082">
    <property type="component" value="Unassembled WGS sequence"/>
</dbReference>
<protein>
    <submittedName>
        <fullName evidence="1">MBL fold metallo-hydrolase</fullName>
    </submittedName>
</protein>
<keyword evidence="2" id="KW-1185">Reference proteome</keyword>
<dbReference type="EMBL" id="JAUJEA010000001">
    <property type="protein sequence ID" value="MDN5199878.1"/>
    <property type="molecule type" value="Genomic_DNA"/>
</dbReference>
<dbReference type="RefSeq" id="WP_346749909.1">
    <property type="nucleotide sequence ID" value="NZ_JAUJEA010000001.1"/>
</dbReference>
<accession>A0ABT8KJF6</accession>
<dbReference type="SUPFAM" id="SSF56281">
    <property type="entry name" value="Metallo-hydrolase/oxidoreductase"/>
    <property type="match status" value="1"/>
</dbReference>
<sequence>MTKQILLNILLIVAGICKAQVHDDVSETKEIYQPWQEGYLDIHHIHTGGGDAAFFIFPDGTTMLFDAGDMDVNQFNEKWAPLRAADPYPNDSISAGERIARYIKEVFPKDLELKIDYALISHFHSDHYGNVKETSRLSQSGDYKLTGITQVDALIPIDKIIDRNYPDYNYPVDLGSYYKNNPTFLNYLSFIDYKVNKQGSEAAILEAGSRDQISLKRHPERYQSFFVRNVKVNGDIWTGQADSAFTYLKRDSLLNSNGNFNENPLSLALKISYGNFDYFTGGDMTGLQGYGQPGWFDVETPVSKAVGKVEVTTLNHHGNRDATNENFVANLAPRVIVQQSWCSDHPGMEVFHRLTSKDLYTGPRDIFSTYIHDETKVTFGPWFTKAYNSMKGHIVVRVEPGSERYYVYILDDTKPKLYIKNIFGPYETTE</sequence>
<organism evidence="1 2">
    <name type="scientific">Splendidivirga corallicola</name>
    <dbReference type="NCBI Taxonomy" id="3051826"/>
    <lineage>
        <taxon>Bacteria</taxon>
        <taxon>Pseudomonadati</taxon>
        <taxon>Bacteroidota</taxon>
        <taxon>Cytophagia</taxon>
        <taxon>Cytophagales</taxon>
        <taxon>Splendidivirgaceae</taxon>
        <taxon>Splendidivirga</taxon>
    </lineage>
</organism>
<proteinExistence type="predicted"/>
<evidence type="ECO:0000313" key="2">
    <source>
        <dbReference type="Proteomes" id="UP001172082"/>
    </source>
</evidence>
<evidence type="ECO:0000313" key="1">
    <source>
        <dbReference type="EMBL" id="MDN5199878.1"/>
    </source>
</evidence>
<dbReference type="InterPro" id="IPR036866">
    <property type="entry name" value="RibonucZ/Hydroxyglut_hydro"/>
</dbReference>
<dbReference type="PANTHER" id="PTHR30619">
    <property type="entry name" value="DNA INTERNALIZATION/COMPETENCE PROTEIN COMEC/REC2"/>
    <property type="match status" value="1"/>
</dbReference>
<dbReference type="InterPro" id="IPR052159">
    <property type="entry name" value="Competence_DNA_uptake"/>
</dbReference>